<proteinExistence type="predicted"/>
<keyword evidence="1" id="KW-0732">Signal</keyword>
<gene>
    <name evidence="3" type="ORF">MSPICULIGERA_LOCUS12320</name>
    <name evidence="2" type="ORF">MSPICULIGERA_LOCUS3955</name>
</gene>
<reference evidence="3" key="1">
    <citation type="submission" date="2023-06" db="EMBL/GenBank/DDBJ databases">
        <authorList>
            <person name="Delattre M."/>
        </authorList>
    </citation>
    <scope>NUCLEOTIDE SEQUENCE</scope>
    <source>
        <strain evidence="3">AF72</strain>
    </source>
</reference>
<comment type="caution">
    <text evidence="3">The sequence shown here is derived from an EMBL/GenBank/DDBJ whole genome shotgun (WGS) entry which is preliminary data.</text>
</comment>
<evidence type="ECO:0000256" key="1">
    <source>
        <dbReference type="SAM" id="SignalP"/>
    </source>
</evidence>
<evidence type="ECO:0000313" key="2">
    <source>
        <dbReference type="EMBL" id="CAJ0565311.1"/>
    </source>
</evidence>
<dbReference type="EMBL" id="CATQJA010002625">
    <property type="protein sequence ID" value="CAJ0573976.1"/>
    <property type="molecule type" value="Genomic_DNA"/>
</dbReference>
<dbReference type="Proteomes" id="UP001177023">
    <property type="component" value="Unassembled WGS sequence"/>
</dbReference>
<evidence type="ECO:0000313" key="3">
    <source>
        <dbReference type="EMBL" id="CAJ0573976.1"/>
    </source>
</evidence>
<feature type="signal peptide" evidence="1">
    <location>
        <begin position="1"/>
        <end position="17"/>
    </location>
</feature>
<name>A0AA36FZG2_9BILA</name>
<sequence length="86" mass="9667">MRILLGLFLLFIASALGFTKLRQCKTGEYFVEPECWLHCHPALSRYVGVESCCGLAGHRLSGKCENGLAMCECLVDNHVYEYLPIK</sequence>
<accession>A0AA36FZG2</accession>
<feature type="non-terminal residue" evidence="3">
    <location>
        <position position="1"/>
    </location>
</feature>
<feature type="chain" id="PRO_5041630141" evidence="1">
    <location>
        <begin position="18"/>
        <end position="86"/>
    </location>
</feature>
<dbReference type="AlphaFoldDB" id="A0AA36FZG2"/>
<organism evidence="3 4">
    <name type="scientific">Mesorhabditis spiculigera</name>
    <dbReference type="NCBI Taxonomy" id="96644"/>
    <lineage>
        <taxon>Eukaryota</taxon>
        <taxon>Metazoa</taxon>
        <taxon>Ecdysozoa</taxon>
        <taxon>Nematoda</taxon>
        <taxon>Chromadorea</taxon>
        <taxon>Rhabditida</taxon>
        <taxon>Rhabditina</taxon>
        <taxon>Rhabditomorpha</taxon>
        <taxon>Rhabditoidea</taxon>
        <taxon>Rhabditidae</taxon>
        <taxon>Mesorhabditinae</taxon>
        <taxon>Mesorhabditis</taxon>
    </lineage>
</organism>
<protein>
    <submittedName>
        <fullName evidence="3">Uncharacterized protein</fullName>
    </submittedName>
</protein>
<dbReference type="EMBL" id="CATQJA010001020">
    <property type="protein sequence ID" value="CAJ0565311.1"/>
    <property type="molecule type" value="Genomic_DNA"/>
</dbReference>
<evidence type="ECO:0000313" key="4">
    <source>
        <dbReference type="Proteomes" id="UP001177023"/>
    </source>
</evidence>
<keyword evidence="4" id="KW-1185">Reference proteome</keyword>